<evidence type="ECO:0000259" key="1">
    <source>
        <dbReference type="Pfam" id="PF08557"/>
    </source>
</evidence>
<dbReference type="EMBL" id="VCEA01000002">
    <property type="protein sequence ID" value="KAB0351125.1"/>
    <property type="molecule type" value="Genomic_DNA"/>
</dbReference>
<name>A0A5N3VRU9_MUNMU</name>
<evidence type="ECO:0000313" key="3">
    <source>
        <dbReference type="Proteomes" id="UP000326458"/>
    </source>
</evidence>
<reference evidence="2 3" key="1">
    <citation type="submission" date="2019-06" db="EMBL/GenBank/DDBJ databases">
        <title>Discovery of a novel chromosome fission-fusion reversal in muntjac.</title>
        <authorList>
            <person name="Mudd A.B."/>
            <person name="Bredeson J.V."/>
            <person name="Baum R."/>
            <person name="Hockemeyer D."/>
            <person name="Rokhsar D.S."/>
        </authorList>
    </citation>
    <scope>NUCLEOTIDE SEQUENCE [LARGE SCALE GENOMIC DNA]</scope>
    <source>
        <strain evidence="2">UTSW_UCB_Mm</strain>
        <tissue evidence="2">Fibroblast cell line</tissue>
    </source>
</reference>
<protein>
    <recommendedName>
        <fullName evidence="1">Sphingolipid delta4-desaturase N-terminal domain-containing protein</fullName>
    </recommendedName>
</protein>
<dbReference type="AlphaFoldDB" id="A0A5N3VRU9"/>
<dbReference type="Pfam" id="PF08557">
    <property type="entry name" value="Lipid_DES"/>
    <property type="match status" value="1"/>
</dbReference>
<accession>A0A5N3VRU9</accession>
<feature type="domain" description="Sphingolipid delta4-desaturase N-terminal" evidence="1">
    <location>
        <begin position="7"/>
        <end position="27"/>
    </location>
</feature>
<dbReference type="Proteomes" id="UP000326458">
    <property type="component" value="Unassembled WGS sequence"/>
</dbReference>
<sequence>MGNSAGRSDFEWVYTDQPHTQRRKEMLGSPAPVWDSPSRLCLRPGIEDPSPDPCVGGARLGYSIPAVGRETLPDSRRTVQPQGLSL</sequence>
<evidence type="ECO:0000313" key="2">
    <source>
        <dbReference type="EMBL" id="KAB0351125.1"/>
    </source>
</evidence>
<gene>
    <name evidence="2" type="ORF">FD754_015982</name>
</gene>
<keyword evidence="3" id="KW-1185">Reference proteome</keyword>
<comment type="caution">
    <text evidence="2">The sequence shown here is derived from an EMBL/GenBank/DDBJ whole genome shotgun (WGS) entry which is preliminary data.</text>
</comment>
<proteinExistence type="predicted"/>
<organism evidence="2 3">
    <name type="scientific">Muntiacus muntjak</name>
    <name type="common">Barking deer</name>
    <name type="synonym">Indian muntjac</name>
    <dbReference type="NCBI Taxonomy" id="9888"/>
    <lineage>
        <taxon>Eukaryota</taxon>
        <taxon>Metazoa</taxon>
        <taxon>Chordata</taxon>
        <taxon>Craniata</taxon>
        <taxon>Vertebrata</taxon>
        <taxon>Euteleostomi</taxon>
        <taxon>Mammalia</taxon>
        <taxon>Eutheria</taxon>
        <taxon>Laurasiatheria</taxon>
        <taxon>Artiodactyla</taxon>
        <taxon>Ruminantia</taxon>
        <taxon>Pecora</taxon>
        <taxon>Cervidae</taxon>
        <taxon>Muntiacinae</taxon>
        <taxon>Muntiacus</taxon>
    </lineage>
</organism>
<dbReference type="InterPro" id="IPR013866">
    <property type="entry name" value="Sphingolipid_d4-desaturase_N"/>
</dbReference>